<dbReference type="Pfam" id="PF00134">
    <property type="entry name" value="Cyclin_N"/>
    <property type="match status" value="1"/>
</dbReference>
<evidence type="ECO:0000256" key="3">
    <source>
        <dbReference type="ARBA" id="ARBA00023306"/>
    </source>
</evidence>
<keyword evidence="1" id="KW-0132">Cell division</keyword>
<name>A0A7R9KKH8_9ACAR</name>
<organism evidence="7">
    <name type="scientific">Medioppia subpectinata</name>
    <dbReference type="NCBI Taxonomy" id="1979941"/>
    <lineage>
        <taxon>Eukaryota</taxon>
        <taxon>Metazoa</taxon>
        <taxon>Ecdysozoa</taxon>
        <taxon>Arthropoda</taxon>
        <taxon>Chelicerata</taxon>
        <taxon>Arachnida</taxon>
        <taxon>Acari</taxon>
        <taxon>Acariformes</taxon>
        <taxon>Sarcoptiformes</taxon>
        <taxon>Oribatida</taxon>
        <taxon>Brachypylina</taxon>
        <taxon>Oppioidea</taxon>
        <taxon>Oppiidae</taxon>
        <taxon>Medioppia</taxon>
    </lineage>
</organism>
<dbReference type="InterPro" id="IPR036915">
    <property type="entry name" value="Cyclin-like_sf"/>
</dbReference>
<evidence type="ECO:0008006" key="9">
    <source>
        <dbReference type="Google" id="ProtNLM"/>
    </source>
</evidence>
<dbReference type="PIRSF" id="PIRSF001771">
    <property type="entry name" value="Cyclin_A_B_D_E"/>
    <property type="match status" value="1"/>
</dbReference>
<dbReference type="InterPro" id="IPR046965">
    <property type="entry name" value="Cyclin_A/B-like"/>
</dbReference>
<evidence type="ECO:0000259" key="5">
    <source>
        <dbReference type="SMART" id="SM00385"/>
    </source>
</evidence>
<dbReference type="OrthoDB" id="5590282at2759"/>
<dbReference type="InterPro" id="IPR004367">
    <property type="entry name" value="Cyclin_C-dom"/>
</dbReference>
<evidence type="ECO:0000256" key="4">
    <source>
        <dbReference type="RuleBase" id="RU000383"/>
    </source>
</evidence>
<comment type="similarity">
    <text evidence="4">Belongs to the cyclin family.</text>
</comment>
<dbReference type="GO" id="GO:0016538">
    <property type="term" value="F:cyclin-dependent protein serine/threonine kinase regulator activity"/>
    <property type="evidence" value="ECO:0007669"/>
    <property type="project" value="InterPro"/>
</dbReference>
<evidence type="ECO:0000259" key="6">
    <source>
        <dbReference type="SMART" id="SM01332"/>
    </source>
</evidence>
<dbReference type="InterPro" id="IPR013763">
    <property type="entry name" value="Cyclin-like_dom"/>
</dbReference>
<dbReference type="EMBL" id="CAJPIZ010001789">
    <property type="protein sequence ID" value="CAG2104075.1"/>
    <property type="molecule type" value="Genomic_DNA"/>
</dbReference>
<dbReference type="PANTHER" id="PTHR10177">
    <property type="entry name" value="CYCLINS"/>
    <property type="match status" value="1"/>
</dbReference>
<dbReference type="Proteomes" id="UP000759131">
    <property type="component" value="Unassembled WGS sequence"/>
</dbReference>
<feature type="domain" description="Cyclin-like" evidence="5">
    <location>
        <begin position="264"/>
        <end position="348"/>
    </location>
</feature>
<dbReference type="Gene3D" id="1.10.472.10">
    <property type="entry name" value="Cyclin-like"/>
    <property type="match status" value="2"/>
</dbReference>
<proteinExistence type="inferred from homology"/>
<keyword evidence="8" id="KW-1185">Reference proteome</keyword>
<dbReference type="InterPro" id="IPR039361">
    <property type="entry name" value="Cyclin"/>
</dbReference>
<dbReference type="InterPro" id="IPR006671">
    <property type="entry name" value="Cyclin_N"/>
</dbReference>
<dbReference type="SMART" id="SM01332">
    <property type="entry name" value="Cyclin_C"/>
    <property type="match status" value="1"/>
</dbReference>
<evidence type="ECO:0000313" key="7">
    <source>
        <dbReference type="EMBL" id="CAD7623645.1"/>
    </source>
</evidence>
<dbReference type="GO" id="GO:0044772">
    <property type="term" value="P:mitotic cell cycle phase transition"/>
    <property type="evidence" value="ECO:0007669"/>
    <property type="project" value="InterPro"/>
</dbReference>
<dbReference type="SMART" id="SM00385">
    <property type="entry name" value="CYCLIN"/>
    <property type="match status" value="2"/>
</dbReference>
<dbReference type="GO" id="GO:0051301">
    <property type="term" value="P:cell division"/>
    <property type="evidence" value="ECO:0007669"/>
    <property type="project" value="UniProtKB-KW"/>
</dbReference>
<reference evidence="7" key="1">
    <citation type="submission" date="2020-11" db="EMBL/GenBank/DDBJ databases">
        <authorList>
            <person name="Tran Van P."/>
        </authorList>
    </citation>
    <scope>NUCLEOTIDE SEQUENCE</scope>
</reference>
<dbReference type="SUPFAM" id="SSF47954">
    <property type="entry name" value="Cyclin-like"/>
    <property type="match status" value="2"/>
</dbReference>
<dbReference type="Pfam" id="PF02984">
    <property type="entry name" value="Cyclin_C"/>
    <property type="match status" value="1"/>
</dbReference>
<feature type="domain" description="Cyclin-like" evidence="5">
    <location>
        <begin position="361"/>
        <end position="445"/>
    </location>
</feature>
<sequence>MSKRVLTNISNVNNNNGLNGNKAVKRTLGLSHTNPLQKKNKVLLNDENVVEEDTACHKKTDPTLSIERKVKAISIVTCFSSAEMMSKRVLTNISNVNNNNGLNGNKAVKRTLGLSHTNPLQKKNKVLLNDENVVEEDTACHKKTDPTLSIERKVKAISIGSKTKTEEEVDIKTESEVSELSDDSFDGNDTIDFADPTTYYSAPKDMPSTVVDYDKSQLQNIDSEPHYASDIFRHYTERELKCKTKKYMESQPELNKAMRTVLIDWMVEIQESFELNHETLYLAVKLIDQYLMREPISKAQFQLIGATTLLIAAKFDERIPPAIEDFIYICDDAYTRRDVILMEMKILRALEFDLCFPISYRFLRRFARTAKQSMETLTLARFVLEMSLLEYEIIEEADSRVAAAALLLALRMMGEHNWTETLEYYTGYKESELTILMYRLNEILLTQTKAKTIRNKYSHSIFFSVTKYAPLPRIKHQNSS</sequence>
<dbReference type="AlphaFoldDB" id="A0A7R9KKH8"/>
<keyword evidence="3" id="KW-0131">Cell cycle</keyword>
<dbReference type="EMBL" id="OC856364">
    <property type="protein sequence ID" value="CAD7623645.1"/>
    <property type="molecule type" value="Genomic_DNA"/>
</dbReference>
<evidence type="ECO:0000256" key="1">
    <source>
        <dbReference type="ARBA" id="ARBA00022618"/>
    </source>
</evidence>
<gene>
    <name evidence="7" type="ORF">OSB1V03_LOCUS4098</name>
</gene>
<keyword evidence="2 4" id="KW-0195">Cyclin</keyword>
<evidence type="ECO:0000256" key="2">
    <source>
        <dbReference type="ARBA" id="ARBA00023127"/>
    </source>
</evidence>
<accession>A0A7R9KKH8</accession>
<protein>
    <recommendedName>
        <fullName evidence="9">G2/mitotic-specific cyclin-B3</fullName>
    </recommendedName>
</protein>
<evidence type="ECO:0000313" key="8">
    <source>
        <dbReference type="Proteomes" id="UP000759131"/>
    </source>
</evidence>
<dbReference type="FunFam" id="1.10.472.10:FF:000001">
    <property type="entry name" value="G2/mitotic-specific cyclin"/>
    <property type="match status" value="1"/>
</dbReference>
<feature type="domain" description="Cyclin C-terminal" evidence="6">
    <location>
        <begin position="357"/>
        <end position="471"/>
    </location>
</feature>